<protein>
    <recommendedName>
        <fullName evidence="3">Capsule polysaccharide biosynthesis protein</fullName>
    </recommendedName>
</protein>
<keyword evidence="2" id="KW-1185">Reference proteome</keyword>
<accession>A0ABW4R3G3</accession>
<name>A0ABW4R3G3_9RHOB</name>
<comment type="caution">
    <text evidence="1">The sequence shown here is derived from an EMBL/GenBank/DDBJ whole genome shotgun (WGS) entry which is preliminary data.</text>
</comment>
<organism evidence="1 2">
    <name type="scientific">Paracoccus pacificus</name>
    <dbReference type="NCBI Taxonomy" id="1463598"/>
    <lineage>
        <taxon>Bacteria</taxon>
        <taxon>Pseudomonadati</taxon>
        <taxon>Pseudomonadota</taxon>
        <taxon>Alphaproteobacteria</taxon>
        <taxon>Rhodobacterales</taxon>
        <taxon>Paracoccaceae</taxon>
        <taxon>Paracoccus</taxon>
    </lineage>
</organism>
<evidence type="ECO:0000313" key="1">
    <source>
        <dbReference type="EMBL" id="MFD1880508.1"/>
    </source>
</evidence>
<dbReference type="RefSeq" id="WP_379139743.1">
    <property type="nucleotide sequence ID" value="NZ_JBHUEN010000006.1"/>
</dbReference>
<dbReference type="EMBL" id="JBHUEN010000006">
    <property type="protein sequence ID" value="MFD1880508.1"/>
    <property type="molecule type" value="Genomic_DNA"/>
</dbReference>
<dbReference type="Proteomes" id="UP001597213">
    <property type="component" value="Unassembled WGS sequence"/>
</dbReference>
<sequence>MARAPVLRIYLDPPTLKGARAGGQNFPRLVMAAVQSRGWRAELRESGDAERLAARLRGGYALFHMESPTHERALTYRRSYIYPFWRIEKRAERWLWPVAQARFDAESVDPGPARDFVARTRARVWPDARLPARRADWIYVPLQGILTRQRSFQTASPLTMLERVAQTFPNREIRASLHPREVYTAADLFALEALTGHHKNLTVGPLNPDRALSECAFVVTENSAVAFQGYFYHCPAVLFAGADFHHIALGPDRLTEAPDHRPDYDRYLWWFLRENAINAGAPGVEDAILEAMKKGGWPL</sequence>
<gene>
    <name evidence="1" type="ORF">ACFSCT_02115</name>
</gene>
<evidence type="ECO:0008006" key="3">
    <source>
        <dbReference type="Google" id="ProtNLM"/>
    </source>
</evidence>
<evidence type="ECO:0000313" key="2">
    <source>
        <dbReference type="Proteomes" id="UP001597213"/>
    </source>
</evidence>
<proteinExistence type="predicted"/>
<reference evidence="2" key="1">
    <citation type="journal article" date="2019" name="Int. J. Syst. Evol. Microbiol.">
        <title>The Global Catalogue of Microorganisms (GCM) 10K type strain sequencing project: providing services to taxonomists for standard genome sequencing and annotation.</title>
        <authorList>
            <consortium name="The Broad Institute Genomics Platform"/>
            <consortium name="The Broad Institute Genome Sequencing Center for Infectious Disease"/>
            <person name="Wu L."/>
            <person name="Ma J."/>
        </authorList>
    </citation>
    <scope>NUCLEOTIDE SEQUENCE [LARGE SCALE GENOMIC DNA]</scope>
    <source>
        <strain evidence="2">CCUG 56029</strain>
    </source>
</reference>